<protein>
    <recommendedName>
        <fullName evidence="6 13">Dihydropteroate synthase</fullName>
        <shortName evidence="13">DHPS</shortName>
        <ecNumber evidence="5 13">2.5.1.15</ecNumber>
    </recommendedName>
    <alternativeName>
        <fullName evidence="11 13">Dihydropteroate pyrophosphorylase</fullName>
    </alternativeName>
</protein>
<dbReference type="InterPro" id="IPR045031">
    <property type="entry name" value="DHP_synth-like"/>
</dbReference>
<dbReference type="GO" id="GO:0046654">
    <property type="term" value="P:tetrahydrofolate biosynthetic process"/>
    <property type="evidence" value="ECO:0007669"/>
    <property type="project" value="UniProtKB-UniPathway"/>
</dbReference>
<dbReference type="GO" id="GO:0004156">
    <property type="term" value="F:dihydropteroate synthase activity"/>
    <property type="evidence" value="ECO:0007669"/>
    <property type="project" value="UniProtKB-EC"/>
</dbReference>
<reference evidence="15 16" key="1">
    <citation type="submission" date="2019-01" db="EMBL/GenBank/DDBJ databases">
        <title>Genome sequencing of strain FW100M-2.</title>
        <authorList>
            <person name="Heo J."/>
            <person name="Kim S.-J."/>
            <person name="Kim J.-S."/>
            <person name="Hong S.-B."/>
            <person name="Kwon S.-W."/>
        </authorList>
    </citation>
    <scope>NUCLEOTIDE SEQUENCE [LARGE SCALE GENOMIC DNA]</scope>
    <source>
        <strain evidence="15 16">FW100M-2</strain>
    </source>
</reference>
<evidence type="ECO:0000313" key="16">
    <source>
        <dbReference type="Proteomes" id="UP000293568"/>
    </source>
</evidence>
<evidence type="ECO:0000256" key="3">
    <source>
        <dbReference type="ARBA" id="ARBA00004763"/>
    </source>
</evidence>
<dbReference type="FunFam" id="3.20.20.20:FF:000006">
    <property type="entry name" value="Dihydropteroate synthase"/>
    <property type="match status" value="1"/>
</dbReference>
<dbReference type="GO" id="GO:0005829">
    <property type="term" value="C:cytosol"/>
    <property type="evidence" value="ECO:0007669"/>
    <property type="project" value="TreeGrafter"/>
</dbReference>
<keyword evidence="8 13" id="KW-0479">Metal-binding</keyword>
<keyword evidence="7 13" id="KW-0808">Transferase</keyword>
<dbReference type="OrthoDB" id="9811744at2"/>
<dbReference type="Proteomes" id="UP000293568">
    <property type="component" value="Chromosome"/>
</dbReference>
<comment type="similarity">
    <text evidence="4 13">Belongs to the DHPS family.</text>
</comment>
<dbReference type="GO" id="GO:0046656">
    <property type="term" value="P:folic acid biosynthetic process"/>
    <property type="evidence" value="ECO:0007669"/>
    <property type="project" value="UniProtKB-KW"/>
</dbReference>
<dbReference type="NCBIfam" id="TIGR01496">
    <property type="entry name" value="DHPS"/>
    <property type="match status" value="1"/>
</dbReference>
<organism evidence="15 16">
    <name type="scientific">Paenibacillus protaetiae</name>
    <dbReference type="NCBI Taxonomy" id="2509456"/>
    <lineage>
        <taxon>Bacteria</taxon>
        <taxon>Bacillati</taxon>
        <taxon>Bacillota</taxon>
        <taxon>Bacilli</taxon>
        <taxon>Bacillales</taxon>
        <taxon>Paenibacillaceae</taxon>
        <taxon>Paenibacillus</taxon>
    </lineage>
</organism>
<evidence type="ECO:0000256" key="2">
    <source>
        <dbReference type="ARBA" id="ARBA00001946"/>
    </source>
</evidence>
<dbReference type="AlphaFoldDB" id="A0A4P6EXM8"/>
<evidence type="ECO:0000256" key="9">
    <source>
        <dbReference type="ARBA" id="ARBA00022842"/>
    </source>
</evidence>
<dbReference type="EC" id="2.5.1.15" evidence="5 13"/>
<evidence type="ECO:0000256" key="11">
    <source>
        <dbReference type="ARBA" id="ARBA00030193"/>
    </source>
</evidence>
<evidence type="ECO:0000256" key="4">
    <source>
        <dbReference type="ARBA" id="ARBA00009503"/>
    </source>
</evidence>
<dbReference type="EMBL" id="CP035492">
    <property type="protein sequence ID" value="QAY67415.1"/>
    <property type="molecule type" value="Genomic_DNA"/>
</dbReference>
<accession>A0A4P6EXM8</accession>
<gene>
    <name evidence="15" type="primary">folP</name>
    <name evidence="15" type="ORF">ET464_14485</name>
</gene>
<dbReference type="UniPathway" id="UPA00077">
    <property type="reaction ID" value="UER00156"/>
</dbReference>
<evidence type="ECO:0000259" key="14">
    <source>
        <dbReference type="PROSITE" id="PS50972"/>
    </source>
</evidence>
<name>A0A4P6EXM8_9BACL</name>
<evidence type="ECO:0000256" key="7">
    <source>
        <dbReference type="ARBA" id="ARBA00022679"/>
    </source>
</evidence>
<dbReference type="Gene3D" id="3.20.20.20">
    <property type="entry name" value="Dihydropteroate synthase-like"/>
    <property type="match status" value="1"/>
</dbReference>
<sequence>MGTLISGSNVQRTYDFGGGAKLEFGRRTLIMGILNATPDSFSDGGQYNSVEAAVQQALRMAGEGADLIDIGGESTRPGSDPVSLEEELRRVIPVIRAVREALPGMPLSIDTYKAETARQALEAGAHIINDIWALKADPDMAAVAEQYNCPVILCHNRHDMNYGDLITDIIEDLQESVAIARAAGISTRHMWLDPGPGFAKHTGHNLELLARLSELTSLGFPTLLATSRKRFIRETLDLPVHDLLEGTGATVALGIAQGCHMIRVHDVKAMKRVAMMADAIVYRGNGGGMNG</sequence>
<keyword evidence="16" id="KW-1185">Reference proteome</keyword>
<evidence type="ECO:0000256" key="13">
    <source>
        <dbReference type="RuleBase" id="RU361205"/>
    </source>
</evidence>
<feature type="domain" description="Pterin-binding" evidence="14">
    <location>
        <begin position="28"/>
        <end position="275"/>
    </location>
</feature>
<dbReference type="InterPro" id="IPR000489">
    <property type="entry name" value="Pterin-binding_dom"/>
</dbReference>
<dbReference type="Pfam" id="PF00809">
    <property type="entry name" value="Pterin_bind"/>
    <property type="match status" value="1"/>
</dbReference>
<dbReference type="PROSITE" id="PS50972">
    <property type="entry name" value="PTERIN_BINDING"/>
    <property type="match status" value="1"/>
</dbReference>
<keyword evidence="10 13" id="KW-0289">Folate biosynthesis</keyword>
<evidence type="ECO:0000256" key="5">
    <source>
        <dbReference type="ARBA" id="ARBA00012458"/>
    </source>
</evidence>
<dbReference type="SUPFAM" id="SSF51717">
    <property type="entry name" value="Dihydropteroate synthetase-like"/>
    <property type="match status" value="1"/>
</dbReference>
<evidence type="ECO:0000313" key="15">
    <source>
        <dbReference type="EMBL" id="QAY67415.1"/>
    </source>
</evidence>
<proteinExistence type="inferred from homology"/>
<dbReference type="KEGG" id="pprt:ET464_14485"/>
<comment type="function">
    <text evidence="12 13">Catalyzes the condensation of para-aminobenzoate (pABA) with 6-hydroxymethyl-7,8-dihydropterin diphosphate (DHPt-PP) to form 7,8-dihydropteroate (H2Pte), the immediate precursor of folate derivatives.</text>
</comment>
<dbReference type="RefSeq" id="WP_129442040.1">
    <property type="nucleotide sequence ID" value="NZ_CP035492.1"/>
</dbReference>
<evidence type="ECO:0000256" key="6">
    <source>
        <dbReference type="ARBA" id="ARBA00016919"/>
    </source>
</evidence>
<dbReference type="PROSITE" id="PS00793">
    <property type="entry name" value="DHPS_2"/>
    <property type="match status" value="1"/>
</dbReference>
<dbReference type="PANTHER" id="PTHR20941">
    <property type="entry name" value="FOLATE SYNTHESIS PROTEINS"/>
    <property type="match status" value="1"/>
</dbReference>
<evidence type="ECO:0000256" key="10">
    <source>
        <dbReference type="ARBA" id="ARBA00022909"/>
    </source>
</evidence>
<comment type="catalytic activity">
    <reaction evidence="1">
        <text>(7,8-dihydropterin-6-yl)methyl diphosphate + 4-aminobenzoate = 7,8-dihydropteroate + diphosphate</text>
        <dbReference type="Rhea" id="RHEA:19949"/>
        <dbReference type="ChEBI" id="CHEBI:17836"/>
        <dbReference type="ChEBI" id="CHEBI:17839"/>
        <dbReference type="ChEBI" id="CHEBI:33019"/>
        <dbReference type="ChEBI" id="CHEBI:72950"/>
        <dbReference type="EC" id="2.5.1.15"/>
    </reaction>
</comment>
<comment type="cofactor">
    <cofactor evidence="2 13">
        <name>Mg(2+)</name>
        <dbReference type="ChEBI" id="CHEBI:18420"/>
    </cofactor>
</comment>
<dbReference type="PROSITE" id="PS00792">
    <property type="entry name" value="DHPS_1"/>
    <property type="match status" value="1"/>
</dbReference>
<dbReference type="InterPro" id="IPR011005">
    <property type="entry name" value="Dihydropteroate_synth-like_sf"/>
</dbReference>
<evidence type="ECO:0000256" key="8">
    <source>
        <dbReference type="ARBA" id="ARBA00022723"/>
    </source>
</evidence>
<comment type="pathway">
    <text evidence="3 13">Cofactor biosynthesis; tetrahydrofolate biosynthesis; 7,8-dihydrofolate from 2-amino-4-hydroxy-6-hydroxymethyl-7,8-dihydropteridine diphosphate and 4-aminobenzoate: step 1/2.</text>
</comment>
<keyword evidence="9 13" id="KW-0460">Magnesium</keyword>
<dbReference type="GO" id="GO:0046872">
    <property type="term" value="F:metal ion binding"/>
    <property type="evidence" value="ECO:0007669"/>
    <property type="project" value="UniProtKB-KW"/>
</dbReference>
<evidence type="ECO:0000256" key="1">
    <source>
        <dbReference type="ARBA" id="ARBA00000012"/>
    </source>
</evidence>
<dbReference type="PANTHER" id="PTHR20941:SF1">
    <property type="entry name" value="FOLIC ACID SYNTHESIS PROTEIN FOL1"/>
    <property type="match status" value="1"/>
</dbReference>
<evidence type="ECO:0000256" key="12">
    <source>
        <dbReference type="ARBA" id="ARBA00053449"/>
    </source>
</evidence>
<dbReference type="InterPro" id="IPR006390">
    <property type="entry name" value="DHP_synth_dom"/>
</dbReference>
<dbReference type="CDD" id="cd00739">
    <property type="entry name" value="DHPS"/>
    <property type="match status" value="1"/>
</dbReference>